<keyword evidence="10" id="KW-1185">Reference proteome</keyword>
<dbReference type="CDD" id="cd05656">
    <property type="entry name" value="M42_Frv"/>
    <property type="match status" value="1"/>
</dbReference>
<dbReference type="GO" id="GO:0008810">
    <property type="term" value="F:cellulase activity"/>
    <property type="evidence" value="ECO:0007669"/>
    <property type="project" value="UniProtKB-EC"/>
</dbReference>
<dbReference type="GO" id="GO:0046872">
    <property type="term" value="F:metal ion binding"/>
    <property type="evidence" value="ECO:0007669"/>
    <property type="project" value="UniProtKB-UniRule"/>
</dbReference>
<dbReference type="AlphaFoldDB" id="S0EU25"/>
<dbReference type="eggNOG" id="COG1363">
    <property type="taxonomic scope" value="Bacteria"/>
</dbReference>
<evidence type="ECO:0000256" key="4">
    <source>
        <dbReference type="ARBA" id="ARBA00022723"/>
    </source>
</evidence>
<dbReference type="Pfam" id="PF05343">
    <property type="entry name" value="Peptidase_M42"/>
    <property type="match status" value="1"/>
</dbReference>
<reference evidence="10" key="1">
    <citation type="submission" date="2013-03" db="EMBL/GenBank/DDBJ databases">
        <title>Genome sequence of Chthonomonas calidirosea, the first sequenced genome from the Armatimonadetes phylum (formally candidate division OP10).</title>
        <authorList>
            <person name="Lee K.C.Y."/>
            <person name="Morgan X.C."/>
            <person name="Dunfield P.F."/>
            <person name="Tamas I."/>
            <person name="Houghton K.M."/>
            <person name="Vyssotski M."/>
            <person name="Ryan J.L.J."/>
            <person name="Lagutin K."/>
            <person name="McDonald I.R."/>
            <person name="Stott M.B."/>
        </authorList>
    </citation>
    <scope>NUCLEOTIDE SEQUENCE [LARGE SCALE GENOMIC DNA]</scope>
    <source>
        <strain evidence="10">DSM 23976 / ICMP 18418 / T49</strain>
    </source>
</reference>
<dbReference type="FunCoup" id="S0EU25">
    <property type="interactions" value="58"/>
</dbReference>
<evidence type="ECO:0000256" key="2">
    <source>
        <dbReference type="ARBA" id="ARBA00022438"/>
    </source>
</evidence>
<keyword evidence="5 9" id="KW-0378">Hydrolase</keyword>
<evidence type="ECO:0000256" key="6">
    <source>
        <dbReference type="PIRNR" id="PIRNR001123"/>
    </source>
</evidence>
<name>S0EU25_CHTCT</name>
<dbReference type="STRING" id="454171.CP488_00215"/>
<dbReference type="InterPro" id="IPR023367">
    <property type="entry name" value="Peptidase_M42_dom2"/>
</dbReference>
<evidence type="ECO:0000256" key="7">
    <source>
        <dbReference type="PIRSR" id="PIRSR001123-1"/>
    </source>
</evidence>
<keyword evidence="9" id="KW-0326">Glycosidase</keyword>
<dbReference type="PATRIC" id="fig|1303518.3.peg.952"/>
<feature type="binding site" evidence="8">
    <location>
        <position position="176"/>
    </location>
    <ligand>
        <name>Zn(2+)</name>
        <dbReference type="ChEBI" id="CHEBI:29105"/>
        <label>2</label>
    </ligand>
</feature>
<evidence type="ECO:0000313" key="9">
    <source>
        <dbReference type="EMBL" id="CCW34762.1"/>
    </source>
</evidence>
<dbReference type="OrthoDB" id="9772053at2"/>
<feature type="binding site" evidence="8">
    <location>
        <position position="208"/>
    </location>
    <ligand>
        <name>Zn(2+)</name>
        <dbReference type="ChEBI" id="CHEBI:29105"/>
        <label>2</label>
    </ligand>
</feature>
<dbReference type="EMBL" id="HF951689">
    <property type="protein sequence ID" value="CCW34762.1"/>
    <property type="molecule type" value="Genomic_DNA"/>
</dbReference>
<dbReference type="PANTHER" id="PTHR32481">
    <property type="entry name" value="AMINOPEPTIDASE"/>
    <property type="match status" value="1"/>
</dbReference>
<keyword evidence="4 8" id="KW-0479">Metal-binding</keyword>
<feature type="binding site" evidence="8">
    <location>
        <position position="63"/>
    </location>
    <ligand>
        <name>Zn(2+)</name>
        <dbReference type="ChEBI" id="CHEBI:29105"/>
        <label>1</label>
    </ligand>
</feature>
<feature type="binding site" evidence="8">
    <location>
        <position position="318"/>
    </location>
    <ligand>
        <name>Zn(2+)</name>
        <dbReference type="ChEBI" id="CHEBI:29105"/>
        <label>2</label>
    </ligand>
</feature>
<feature type="active site" description="Proton acceptor" evidence="7">
    <location>
        <position position="207"/>
    </location>
</feature>
<feature type="binding site" evidence="8">
    <location>
        <position position="176"/>
    </location>
    <ligand>
        <name>Zn(2+)</name>
        <dbReference type="ChEBI" id="CHEBI:29105"/>
        <label>1</label>
    </ligand>
</feature>
<dbReference type="SUPFAM" id="SSF101821">
    <property type="entry name" value="Aminopeptidase/glucanase lid domain"/>
    <property type="match status" value="1"/>
</dbReference>
<accession>S0EU25</accession>
<sequence length="356" mass="39368">MDFELLKTLCETPGIPSREEPIRRVVAEALRPLVDALEVDAMGNLIGHRRGEEGGPRVMIAAHMDEIGFMVKHIDSRGFLKLLPVGGWDPRNLVSQRVFVHSRSGQRLPGVLMPGTKPPHLQTPEESNKALKIEDMFVDLGLPGEKVKELVEIGDMVTMDRTCERVGDTVVSKTLDDRLMVFVMIEALRKLERRVPAHIFAVATTQEEVGLRGATTAAFALEPNIGIALDVTLAVDFPGAPESEQVTRLGEGVAIKIVDSSLICHPKLVRHFRDVAEQRQIKYQLEMLPRGGTDAGGIQRSRGGVPSFTLSVPVRYVHTVNEMAHVEDIQGAINLLAAYLEEAHTRHYDYRDELSG</sequence>
<comment type="similarity">
    <text evidence="1 6">Belongs to the peptidase M42 family.</text>
</comment>
<comment type="cofactor">
    <cofactor evidence="8">
        <name>a divalent metal cation</name>
        <dbReference type="ChEBI" id="CHEBI:60240"/>
    </cofactor>
    <text evidence="8">Binds 2 divalent metal cations per subunit.</text>
</comment>
<dbReference type="Proteomes" id="UP000014227">
    <property type="component" value="Chromosome I"/>
</dbReference>
<evidence type="ECO:0000313" key="10">
    <source>
        <dbReference type="Proteomes" id="UP000014227"/>
    </source>
</evidence>
<dbReference type="PIRSF" id="PIRSF001123">
    <property type="entry name" value="PepA_GA"/>
    <property type="match status" value="1"/>
</dbReference>
<evidence type="ECO:0000256" key="5">
    <source>
        <dbReference type="ARBA" id="ARBA00022801"/>
    </source>
</evidence>
<evidence type="ECO:0000256" key="3">
    <source>
        <dbReference type="ARBA" id="ARBA00022670"/>
    </source>
</evidence>
<proteinExistence type="inferred from homology"/>
<evidence type="ECO:0000256" key="1">
    <source>
        <dbReference type="ARBA" id="ARBA00006272"/>
    </source>
</evidence>
<keyword evidence="2 9" id="KW-0031">Aminopeptidase</keyword>
<dbReference type="KEGG" id="ccz:CCALI_00940"/>
<feature type="binding site" evidence="8">
    <location>
        <position position="230"/>
    </location>
    <ligand>
        <name>Zn(2+)</name>
        <dbReference type="ChEBI" id="CHEBI:29105"/>
        <label>1</label>
    </ligand>
</feature>
<dbReference type="Gene3D" id="2.40.30.40">
    <property type="entry name" value="Peptidase M42, domain 2"/>
    <property type="match status" value="1"/>
</dbReference>
<dbReference type="EC" id="3.2.1.4" evidence="9"/>
<dbReference type="InParanoid" id="S0EU25"/>
<dbReference type="PANTHER" id="PTHR32481:SF0">
    <property type="entry name" value="AMINOPEPTIDASE YPDE-RELATED"/>
    <property type="match status" value="1"/>
</dbReference>
<evidence type="ECO:0000256" key="8">
    <source>
        <dbReference type="PIRSR" id="PIRSR001123-2"/>
    </source>
</evidence>
<dbReference type="SUPFAM" id="SSF53187">
    <property type="entry name" value="Zn-dependent exopeptidases"/>
    <property type="match status" value="1"/>
</dbReference>
<organism evidence="9 10">
    <name type="scientific">Chthonomonas calidirosea (strain DSM 23976 / ICMP 18418 / T49)</name>
    <dbReference type="NCBI Taxonomy" id="1303518"/>
    <lineage>
        <taxon>Bacteria</taxon>
        <taxon>Bacillati</taxon>
        <taxon>Armatimonadota</taxon>
        <taxon>Chthonomonadia</taxon>
        <taxon>Chthonomonadales</taxon>
        <taxon>Chthonomonadaceae</taxon>
        <taxon>Chthonomonas</taxon>
    </lineage>
</organism>
<dbReference type="RefSeq" id="WP_016482316.1">
    <property type="nucleotide sequence ID" value="NC_021487.1"/>
</dbReference>
<dbReference type="GO" id="GO:0004177">
    <property type="term" value="F:aminopeptidase activity"/>
    <property type="evidence" value="ECO:0007669"/>
    <property type="project" value="UniProtKB-UniRule"/>
</dbReference>
<dbReference type="InterPro" id="IPR008007">
    <property type="entry name" value="Peptidase_M42"/>
</dbReference>
<keyword evidence="3" id="KW-0645">Protease</keyword>
<dbReference type="HOGENOM" id="CLU_047249_1_0_0"/>
<dbReference type="InterPro" id="IPR051464">
    <property type="entry name" value="Peptidase_M42_aminopept"/>
</dbReference>
<protein>
    <submittedName>
        <fullName evidence="9">Aminopeptidase. Metallo peptidase. MEROPS family M42</fullName>
        <ecNumber evidence="9">3.2.1.4</ecNumber>
    </submittedName>
</protein>
<dbReference type="Gene3D" id="3.40.630.10">
    <property type="entry name" value="Zn peptidases"/>
    <property type="match status" value="1"/>
</dbReference>
<gene>
    <name evidence="9" type="ORF">CCALI_00940</name>
</gene>
<dbReference type="GO" id="GO:0006508">
    <property type="term" value="P:proteolysis"/>
    <property type="evidence" value="ECO:0007669"/>
    <property type="project" value="UniProtKB-KW"/>
</dbReference>